<feature type="compositionally biased region" description="Low complexity" evidence="2">
    <location>
        <begin position="169"/>
        <end position="186"/>
    </location>
</feature>
<dbReference type="InterPro" id="IPR051938">
    <property type="entry name" value="Apopto_cytoskel_mod"/>
</dbReference>
<dbReference type="AlphaFoldDB" id="A0A316V7W7"/>
<dbReference type="PANTHER" id="PTHR44145:SF3">
    <property type="entry name" value="DNAJ HOMOLOG SUBFAMILY A MEMBER 3, MITOCHONDRIAL"/>
    <property type="match status" value="1"/>
</dbReference>
<dbReference type="Gene3D" id="1.10.287.110">
    <property type="entry name" value="DnaJ domain"/>
    <property type="match status" value="1"/>
</dbReference>
<feature type="region of interest" description="Disordered" evidence="2">
    <location>
        <begin position="167"/>
        <end position="251"/>
    </location>
</feature>
<proteinExistence type="predicted"/>
<dbReference type="InParanoid" id="A0A316V7W7"/>
<evidence type="ECO:0000313" key="4">
    <source>
        <dbReference type="EMBL" id="PWN33616.1"/>
    </source>
</evidence>
<keyword evidence="1" id="KW-0143">Chaperone</keyword>
<dbReference type="Proteomes" id="UP000245771">
    <property type="component" value="Unassembled WGS sequence"/>
</dbReference>
<dbReference type="InterPro" id="IPR036869">
    <property type="entry name" value="J_dom_sf"/>
</dbReference>
<gene>
    <name evidence="4" type="ORF">FA14DRAFT_161377</name>
</gene>
<dbReference type="PANTHER" id="PTHR44145">
    <property type="entry name" value="DNAJ HOMOLOG SUBFAMILY A MEMBER 3, MITOCHONDRIAL"/>
    <property type="match status" value="1"/>
</dbReference>
<evidence type="ECO:0000256" key="2">
    <source>
        <dbReference type="SAM" id="MobiDB-lite"/>
    </source>
</evidence>
<dbReference type="GeneID" id="37020873"/>
<dbReference type="EMBL" id="KZ819604">
    <property type="protein sequence ID" value="PWN33616.1"/>
    <property type="molecule type" value="Genomic_DNA"/>
</dbReference>
<dbReference type="PROSITE" id="PS00636">
    <property type="entry name" value="DNAJ_1"/>
    <property type="match status" value="1"/>
</dbReference>
<feature type="domain" description="J" evidence="3">
    <location>
        <begin position="58"/>
        <end position="123"/>
    </location>
</feature>
<dbReference type="OrthoDB" id="445556at2759"/>
<sequence length="299" mass="33026">MSALRRGFVSCTWTNSSLPSGSSGSTISASCFNNQSRSPSIRQFRTSARTNARVGEDDFYKILEIGQGANQKDIKQQFYKLSKQWHPDVNQGSEESKVKFQQVSEAYATLGNESSRKQYDRQRSSTGFGARRGGGGAGMRYDSDNLQRRATASYAWDYQRRNAARAFKKANASSQSASGQRAGMGSDSTYRTHYQHDGNSAAEDRSMFERLAEQQRKREAAMQARYEEQNSGGDGRTRRGDAASSMYDQSGQTSSHLVRFMQVTGLFGFIFYCSTFLSDGGTNGPVATRKRVITAGSSS</sequence>
<reference evidence="4 5" key="1">
    <citation type="journal article" date="2018" name="Mol. Biol. Evol.">
        <title>Broad Genomic Sampling Reveals a Smut Pathogenic Ancestry of the Fungal Clade Ustilaginomycotina.</title>
        <authorList>
            <person name="Kijpornyongpan T."/>
            <person name="Mondo S.J."/>
            <person name="Barry K."/>
            <person name="Sandor L."/>
            <person name="Lee J."/>
            <person name="Lipzen A."/>
            <person name="Pangilinan J."/>
            <person name="LaButti K."/>
            <person name="Hainaut M."/>
            <person name="Henrissat B."/>
            <person name="Grigoriev I.V."/>
            <person name="Spatafora J.W."/>
            <person name="Aime M.C."/>
        </authorList>
    </citation>
    <scope>NUCLEOTIDE SEQUENCE [LARGE SCALE GENOMIC DNA]</scope>
    <source>
        <strain evidence="4 5">MCA 3882</strain>
    </source>
</reference>
<feature type="compositionally biased region" description="Basic and acidic residues" evidence="2">
    <location>
        <begin position="202"/>
        <end position="228"/>
    </location>
</feature>
<dbReference type="InterPro" id="IPR018253">
    <property type="entry name" value="DnaJ_domain_CS"/>
</dbReference>
<feature type="region of interest" description="Disordered" evidence="2">
    <location>
        <begin position="109"/>
        <end position="144"/>
    </location>
</feature>
<evidence type="ECO:0000256" key="1">
    <source>
        <dbReference type="ARBA" id="ARBA00023186"/>
    </source>
</evidence>
<accession>A0A316V7W7</accession>
<keyword evidence="5" id="KW-1185">Reference proteome</keyword>
<evidence type="ECO:0000313" key="5">
    <source>
        <dbReference type="Proteomes" id="UP000245771"/>
    </source>
</evidence>
<feature type="compositionally biased region" description="Basic and acidic residues" evidence="2">
    <location>
        <begin position="114"/>
        <end position="123"/>
    </location>
</feature>
<protein>
    <submittedName>
        <fullName evidence="4">DnaJ-domain-containing protein</fullName>
    </submittedName>
</protein>
<dbReference type="PROSITE" id="PS51257">
    <property type="entry name" value="PROKAR_LIPOPROTEIN"/>
    <property type="match status" value="1"/>
</dbReference>
<dbReference type="PROSITE" id="PS50076">
    <property type="entry name" value="DNAJ_2"/>
    <property type="match status" value="1"/>
</dbReference>
<organism evidence="4 5">
    <name type="scientific">Meira miltonrushii</name>
    <dbReference type="NCBI Taxonomy" id="1280837"/>
    <lineage>
        <taxon>Eukaryota</taxon>
        <taxon>Fungi</taxon>
        <taxon>Dikarya</taxon>
        <taxon>Basidiomycota</taxon>
        <taxon>Ustilaginomycotina</taxon>
        <taxon>Exobasidiomycetes</taxon>
        <taxon>Exobasidiales</taxon>
        <taxon>Brachybasidiaceae</taxon>
        <taxon>Meira</taxon>
    </lineage>
</organism>
<dbReference type="InterPro" id="IPR001623">
    <property type="entry name" value="DnaJ_domain"/>
</dbReference>
<dbReference type="PRINTS" id="PR00625">
    <property type="entry name" value="JDOMAIN"/>
</dbReference>
<dbReference type="STRING" id="1280837.A0A316V7W7"/>
<evidence type="ECO:0000259" key="3">
    <source>
        <dbReference type="PROSITE" id="PS50076"/>
    </source>
</evidence>
<dbReference type="Pfam" id="PF00226">
    <property type="entry name" value="DnaJ"/>
    <property type="match status" value="1"/>
</dbReference>
<dbReference type="CDD" id="cd06257">
    <property type="entry name" value="DnaJ"/>
    <property type="match status" value="1"/>
</dbReference>
<dbReference type="SUPFAM" id="SSF46565">
    <property type="entry name" value="Chaperone J-domain"/>
    <property type="match status" value="1"/>
</dbReference>
<dbReference type="SMART" id="SM00271">
    <property type="entry name" value="DnaJ"/>
    <property type="match status" value="1"/>
</dbReference>
<dbReference type="RefSeq" id="XP_025353918.1">
    <property type="nucleotide sequence ID" value="XM_025499092.1"/>
</dbReference>
<name>A0A316V7W7_9BASI</name>